<proteinExistence type="inferred from homology"/>
<evidence type="ECO:0000256" key="3">
    <source>
        <dbReference type="ARBA" id="ARBA00022763"/>
    </source>
</evidence>
<evidence type="ECO:0000256" key="1">
    <source>
        <dbReference type="ARBA" id="ARBA00008136"/>
    </source>
</evidence>
<comment type="similarity">
    <text evidence="1 8">Belongs to the SOS response-associated peptidase family.</text>
</comment>
<dbReference type="PANTHER" id="PTHR13604:SF0">
    <property type="entry name" value="ABASIC SITE PROCESSING PROTEIN HMCES"/>
    <property type="match status" value="1"/>
</dbReference>
<evidence type="ECO:0000256" key="8">
    <source>
        <dbReference type="RuleBase" id="RU364100"/>
    </source>
</evidence>
<evidence type="ECO:0000313" key="11">
    <source>
        <dbReference type="Proteomes" id="UP000290682"/>
    </source>
</evidence>
<name>A0ABY0FF02_9NEIS</name>
<keyword evidence="5" id="KW-0190">Covalent protein-DNA linkage</keyword>
<keyword evidence="3" id="KW-0227">DNA damage</keyword>
<dbReference type="Gene3D" id="3.90.1680.10">
    <property type="entry name" value="SOS response associated peptidase-like"/>
    <property type="match status" value="1"/>
</dbReference>
<comment type="caution">
    <text evidence="10">The sequence shown here is derived from an EMBL/GenBank/DDBJ whole genome shotgun (WGS) entry which is preliminary data.</text>
</comment>
<evidence type="ECO:0000256" key="9">
    <source>
        <dbReference type="SAM" id="MobiDB-lite"/>
    </source>
</evidence>
<keyword evidence="11" id="KW-1185">Reference proteome</keyword>
<organism evidence="10 11">
    <name type="scientific">Crenobacter cavernae</name>
    <dbReference type="NCBI Taxonomy" id="2290923"/>
    <lineage>
        <taxon>Bacteria</taxon>
        <taxon>Pseudomonadati</taxon>
        <taxon>Pseudomonadota</taxon>
        <taxon>Betaproteobacteria</taxon>
        <taxon>Neisseriales</taxon>
        <taxon>Neisseriaceae</taxon>
        <taxon>Crenobacter</taxon>
    </lineage>
</organism>
<dbReference type="Pfam" id="PF02586">
    <property type="entry name" value="SRAP"/>
    <property type="match status" value="1"/>
</dbReference>
<evidence type="ECO:0000256" key="6">
    <source>
        <dbReference type="ARBA" id="ARBA00023125"/>
    </source>
</evidence>
<dbReference type="SUPFAM" id="SSF143081">
    <property type="entry name" value="BB1717-like"/>
    <property type="match status" value="1"/>
</dbReference>
<evidence type="ECO:0000256" key="5">
    <source>
        <dbReference type="ARBA" id="ARBA00023124"/>
    </source>
</evidence>
<protein>
    <recommendedName>
        <fullName evidence="8">Abasic site processing protein</fullName>
        <ecNumber evidence="8">3.4.-.-</ecNumber>
    </recommendedName>
</protein>
<evidence type="ECO:0000313" key="10">
    <source>
        <dbReference type="EMBL" id="RXZ42810.1"/>
    </source>
</evidence>
<evidence type="ECO:0000256" key="4">
    <source>
        <dbReference type="ARBA" id="ARBA00022801"/>
    </source>
</evidence>
<keyword evidence="6" id="KW-0238">DNA-binding</keyword>
<keyword evidence="4 8" id="KW-0378">Hydrolase</keyword>
<dbReference type="InterPro" id="IPR036590">
    <property type="entry name" value="SRAP-like"/>
</dbReference>
<feature type="region of interest" description="Disordered" evidence="9">
    <location>
        <begin position="49"/>
        <end position="73"/>
    </location>
</feature>
<dbReference type="Proteomes" id="UP000290682">
    <property type="component" value="Unassembled WGS sequence"/>
</dbReference>
<keyword evidence="7" id="KW-0456">Lyase</keyword>
<dbReference type="EMBL" id="REGR01000014">
    <property type="protein sequence ID" value="RXZ42810.1"/>
    <property type="molecule type" value="Genomic_DNA"/>
</dbReference>
<evidence type="ECO:0000256" key="7">
    <source>
        <dbReference type="ARBA" id="ARBA00023239"/>
    </source>
</evidence>
<sequence>MPIIRPTVDGAYEVVDAHWGLIPPWAKERKIGYSTINARAETLAEKPAARSRRCTIPASGPHEWQDLGGGRKQPWHIASADGGRLAFAGRRVGVQHPQ</sequence>
<dbReference type="PANTHER" id="PTHR13604">
    <property type="entry name" value="DC12-RELATED"/>
    <property type="match status" value="1"/>
</dbReference>
<accession>A0ABY0FF02</accession>
<dbReference type="InterPro" id="IPR003738">
    <property type="entry name" value="SRAP"/>
</dbReference>
<reference evidence="10 11" key="1">
    <citation type="submission" date="2018-10" db="EMBL/GenBank/DDBJ databases">
        <title>Draft genome of Fastidiocella sp. strain 375T, a bacterium isolated from a karstic cave dripping water.</title>
        <authorList>
            <person name="Coelho C."/>
            <person name="Verissimo A."/>
            <person name="Tiago I."/>
        </authorList>
    </citation>
    <scope>NUCLEOTIDE SEQUENCE [LARGE SCALE GENOMIC DNA]</scope>
    <source>
        <strain evidence="10 11">CAVE-375</strain>
    </source>
</reference>
<gene>
    <name evidence="10" type="ORF">EBB06_13060</name>
</gene>
<dbReference type="EC" id="3.4.-.-" evidence="8"/>
<keyword evidence="2 8" id="KW-0645">Protease</keyword>
<evidence type="ECO:0000256" key="2">
    <source>
        <dbReference type="ARBA" id="ARBA00022670"/>
    </source>
</evidence>